<evidence type="ECO:0000256" key="1">
    <source>
        <dbReference type="ARBA" id="ARBA00023015"/>
    </source>
</evidence>
<accession>A0A1M7JGM4</accession>
<dbReference type="PANTHER" id="PTHR42756:SF1">
    <property type="entry name" value="TRANSCRIPTIONAL REPRESSOR OF EMRAB OPERON"/>
    <property type="match status" value="1"/>
</dbReference>
<keyword evidence="3" id="KW-0804">Transcription</keyword>
<protein>
    <submittedName>
        <fullName evidence="5">DNA-binding transcriptional regulator, MarR family</fullName>
    </submittedName>
</protein>
<dbReference type="InterPro" id="IPR000835">
    <property type="entry name" value="HTH_MarR-typ"/>
</dbReference>
<evidence type="ECO:0000313" key="6">
    <source>
        <dbReference type="Proteomes" id="UP000322545"/>
    </source>
</evidence>
<name>A0A1M7JGM4_9RHOB</name>
<dbReference type="InterPro" id="IPR036390">
    <property type="entry name" value="WH_DNA-bd_sf"/>
</dbReference>
<evidence type="ECO:0000313" key="5">
    <source>
        <dbReference type="EMBL" id="SHM51943.1"/>
    </source>
</evidence>
<organism evidence="5 6">
    <name type="scientific">Roseovarius litoreus</name>
    <dbReference type="NCBI Taxonomy" id="1155722"/>
    <lineage>
        <taxon>Bacteria</taxon>
        <taxon>Pseudomonadati</taxon>
        <taxon>Pseudomonadota</taxon>
        <taxon>Alphaproteobacteria</taxon>
        <taxon>Rhodobacterales</taxon>
        <taxon>Roseobacteraceae</taxon>
        <taxon>Roseovarius</taxon>
    </lineage>
</organism>
<dbReference type="AlphaFoldDB" id="A0A1M7JGM4"/>
<dbReference type="PROSITE" id="PS50995">
    <property type="entry name" value="HTH_MARR_2"/>
    <property type="match status" value="1"/>
</dbReference>
<sequence>MESMRKPEGGQETSLDLIEQHILPGELNYMPDTRLPHFFSVLANHASRKLHSMYNEQFGLSVMGWRIMAVIGNHAPISAKAMCEMMATDAVTLSRGIDQLYGKGLVRRKTDPADRRRQLISLSKKGIEVFERIVPLYYAVEQAMMSALDETDQAHIRRIMPKIVAHSANVLSSETSWEVVLQRYGYRAEGEDIQSFE</sequence>
<dbReference type="GO" id="GO:0003677">
    <property type="term" value="F:DNA binding"/>
    <property type="evidence" value="ECO:0007669"/>
    <property type="project" value="UniProtKB-KW"/>
</dbReference>
<keyword evidence="2 5" id="KW-0238">DNA-binding</keyword>
<evidence type="ECO:0000256" key="2">
    <source>
        <dbReference type="ARBA" id="ARBA00023125"/>
    </source>
</evidence>
<dbReference type="PANTHER" id="PTHR42756">
    <property type="entry name" value="TRANSCRIPTIONAL REGULATOR, MARR"/>
    <property type="match status" value="1"/>
</dbReference>
<keyword evidence="6" id="KW-1185">Reference proteome</keyword>
<evidence type="ECO:0000256" key="3">
    <source>
        <dbReference type="ARBA" id="ARBA00023163"/>
    </source>
</evidence>
<dbReference type="PRINTS" id="PR00598">
    <property type="entry name" value="HTHMARR"/>
</dbReference>
<reference evidence="5 6" key="1">
    <citation type="submission" date="2016-11" db="EMBL/GenBank/DDBJ databases">
        <authorList>
            <person name="Varghese N."/>
            <person name="Submissions S."/>
        </authorList>
    </citation>
    <scope>NUCLEOTIDE SEQUENCE [LARGE SCALE GENOMIC DNA]</scope>
    <source>
        <strain evidence="5 6">DSM 28249</strain>
    </source>
</reference>
<keyword evidence="1" id="KW-0805">Transcription regulation</keyword>
<dbReference type="SMART" id="SM00347">
    <property type="entry name" value="HTH_MARR"/>
    <property type="match status" value="1"/>
</dbReference>
<evidence type="ECO:0000259" key="4">
    <source>
        <dbReference type="PROSITE" id="PS50995"/>
    </source>
</evidence>
<dbReference type="GO" id="GO:0003700">
    <property type="term" value="F:DNA-binding transcription factor activity"/>
    <property type="evidence" value="ECO:0007669"/>
    <property type="project" value="InterPro"/>
</dbReference>
<proteinExistence type="predicted"/>
<feature type="domain" description="HTH marR-type" evidence="4">
    <location>
        <begin position="32"/>
        <end position="165"/>
    </location>
</feature>
<dbReference type="Gene3D" id="1.10.10.10">
    <property type="entry name" value="Winged helix-like DNA-binding domain superfamily/Winged helix DNA-binding domain"/>
    <property type="match status" value="1"/>
</dbReference>
<dbReference type="EMBL" id="FRCB01000008">
    <property type="protein sequence ID" value="SHM51943.1"/>
    <property type="molecule type" value="Genomic_DNA"/>
</dbReference>
<dbReference type="SUPFAM" id="SSF46785">
    <property type="entry name" value="Winged helix' DNA-binding domain"/>
    <property type="match status" value="1"/>
</dbReference>
<dbReference type="InterPro" id="IPR036388">
    <property type="entry name" value="WH-like_DNA-bd_sf"/>
</dbReference>
<dbReference type="Proteomes" id="UP000322545">
    <property type="component" value="Unassembled WGS sequence"/>
</dbReference>
<dbReference type="Pfam" id="PF01047">
    <property type="entry name" value="MarR"/>
    <property type="match status" value="1"/>
</dbReference>
<gene>
    <name evidence="5" type="ORF">SAMN05443432_108172</name>
</gene>